<reference evidence="2 3" key="1">
    <citation type="journal article" date="2019" name="Int. J. Syst. Evol. Microbiol.">
        <title>The Global Catalogue of Microorganisms (GCM) 10K type strain sequencing project: providing services to taxonomists for standard genome sequencing and annotation.</title>
        <authorList>
            <consortium name="The Broad Institute Genomics Platform"/>
            <consortium name="The Broad Institute Genome Sequencing Center for Infectious Disease"/>
            <person name="Wu L."/>
            <person name="Ma J."/>
        </authorList>
    </citation>
    <scope>NUCLEOTIDE SEQUENCE [LARGE SCALE GENOMIC DNA]</scope>
    <source>
        <strain evidence="2 3">JCM 13002</strain>
    </source>
</reference>
<proteinExistence type="predicted"/>
<accession>A0ABN1TUU8</accession>
<protein>
    <recommendedName>
        <fullName evidence="4">Transposase IS701-like DDE domain-containing protein</fullName>
    </recommendedName>
</protein>
<evidence type="ECO:0008006" key="4">
    <source>
        <dbReference type="Google" id="ProtNLM"/>
    </source>
</evidence>
<name>A0ABN1TUU8_9ACTN</name>
<gene>
    <name evidence="2" type="ORF">GCM10009663_52880</name>
</gene>
<dbReference type="EMBL" id="BAAALD010000060">
    <property type="protein sequence ID" value="GAA1103947.1"/>
    <property type="molecule type" value="Genomic_DNA"/>
</dbReference>
<comment type="caution">
    <text evidence="2">The sequence shown here is derived from an EMBL/GenBank/DDBJ whole genome shotgun (WGS) entry which is preliminary data.</text>
</comment>
<evidence type="ECO:0000313" key="2">
    <source>
        <dbReference type="EMBL" id="GAA1103947.1"/>
    </source>
</evidence>
<evidence type="ECO:0000313" key="3">
    <source>
        <dbReference type="Proteomes" id="UP001499987"/>
    </source>
</evidence>
<sequence length="208" mass="21739">MELQSEGMSGVIGGVGEELGRDEGGVGGHLTDCGGQVPVGEGGAGEVQALARALRLPAGQEVQSMLVRDHGAKGGTHDGFRSWRRTLRHQAPARPGAVYVPDTAGSSLCRAASSVVPWTGNNPVVAVTSKILRAPAGTASRSGWSARRRHQRPHPGGRRGTPGGRQPHGAGDLAVRAFRIVNNPTRLARLKCQWRVAQFLASLGAVSR</sequence>
<feature type="compositionally biased region" description="Basic residues" evidence="1">
    <location>
        <begin position="146"/>
        <end position="157"/>
    </location>
</feature>
<evidence type="ECO:0000256" key="1">
    <source>
        <dbReference type="SAM" id="MobiDB-lite"/>
    </source>
</evidence>
<feature type="region of interest" description="Disordered" evidence="1">
    <location>
        <begin position="136"/>
        <end position="170"/>
    </location>
</feature>
<keyword evidence="3" id="KW-1185">Reference proteome</keyword>
<organism evidence="2 3">
    <name type="scientific">Kitasatospora arboriphila</name>
    <dbReference type="NCBI Taxonomy" id="258052"/>
    <lineage>
        <taxon>Bacteria</taxon>
        <taxon>Bacillati</taxon>
        <taxon>Actinomycetota</taxon>
        <taxon>Actinomycetes</taxon>
        <taxon>Kitasatosporales</taxon>
        <taxon>Streptomycetaceae</taxon>
        <taxon>Kitasatospora</taxon>
    </lineage>
</organism>
<dbReference type="Proteomes" id="UP001499987">
    <property type="component" value="Unassembled WGS sequence"/>
</dbReference>